<keyword evidence="3 9" id="KW-0963">Cytoplasm</keyword>
<evidence type="ECO:0000256" key="9">
    <source>
        <dbReference type="HAMAP-Rule" id="MF_00772"/>
    </source>
</evidence>
<protein>
    <recommendedName>
        <fullName evidence="9">Methylated-DNA--protein-cysteine methyltransferase</fullName>
        <ecNumber evidence="9">2.1.1.63</ecNumber>
    </recommendedName>
    <alternativeName>
        <fullName evidence="9">6-O-methylguanine-DNA methyltransferase</fullName>
        <shortName evidence="9">MGMT</shortName>
    </alternativeName>
    <alternativeName>
        <fullName evidence="9">O-6-methylguanine-DNA-alkyltransferase</fullName>
    </alternativeName>
</protein>
<comment type="function">
    <text evidence="9">Involved in the cellular defense against the biological effects of O6-methylguanine (O6-MeG) and O4-methylthymine (O4-MeT) in DNA. Repairs the methylated nucleobase in DNA by stoichiometrically transferring the methyl group to a cysteine residue in the enzyme. This is a suicide reaction: the enzyme is irreversibly inactivated.</text>
</comment>
<dbReference type="eggNOG" id="COG0350">
    <property type="taxonomic scope" value="Bacteria"/>
</dbReference>
<sequence>MKRAIRYESRLGPMLLTAEGDVLTGVWFLGQKHFPAAPPPCGQACPGDVLDRAARQLGEYLAGRRRVFDIRLAPAGTAFQQAVWEALLAIGHGETATYGELARRIGRPRSVRAVGAAVGKNPISILIPCHRVVGADGRLTGYAGGLDKKEALLALENPPTS</sequence>
<keyword evidence="7 9" id="KW-0234">DNA repair</keyword>
<dbReference type="Pfam" id="PF01035">
    <property type="entry name" value="DNA_binding_1"/>
    <property type="match status" value="1"/>
</dbReference>
<feature type="domain" description="Methylguanine DNA methyltransferase ribonuclease-like" evidence="11">
    <location>
        <begin position="7"/>
        <end position="73"/>
    </location>
</feature>
<dbReference type="InterPro" id="IPR036631">
    <property type="entry name" value="MGMT_N_sf"/>
</dbReference>
<reference evidence="13" key="1">
    <citation type="journal article" date="2015" name="Genome Announc.">
        <title>High-Quality Draft Genome Sequence of Desulfovibrio carbinoliphilus FW-101-2B, an Organic Acid-Oxidizing Sulfate-Reducing Bacterium Isolated from Uranium(VI)-Contaminated Groundwater.</title>
        <authorList>
            <person name="Ramsay B.D."/>
            <person name="Hwang C."/>
            <person name="Woo H.L."/>
            <person name="Carroll S.L."/>
            <person name="Lucas S."/>
            <person name="Han J."/>
            <person name="Lapidus A.L."/>
            <person name="Cheng J.F."/>
            <person name="Goodwin L.A."/>
            <person name="Pitluck S."/>
            <person name="Peters L."/>
            <person name="Chertkov O."/>
            <person name="Held B."/>
            <person name="Detter J.C."/>
            <person name="Han C.S."/>
            <person name="Tapia R."/>
            <person name="Land M.L."/>
            <person name="Hauser L.J."/>
            <person name="Kyrpides N.C."/>
            <person name="Ivanova N.N."/>
            <person name="Mikhailova N."/>
            <person name="Pagani I."/>
            <person name="Woyke T."/>
            <person name="Arkin A.P."/>
            <person name="Dehal P."/>
            <person name="Chivian D."/>
            <person name="Criddle C.S."/>
            <person name="Wu W."/>
            <person name="Chakraborty R."/>
            <person name="Hazen T.C."/>
            <person name="Fields M.W."/>
        </authorList>
    </citation>
    <scope>NUCLEOTIDE SEQUENCE [LARGE SCALE GENOMIC DNA]</scope>
    <source>
        <strain evidence="13">FW-101-2B</strain>
    </source>
</reference>
<dbReference type="InterPro" id="IPR014048">
    <property type="entry name" value="MethylDNA_cys_MeTrfase_DNA-bd"/>
</dbReference>
<accession>G7Q9Z2</accession>
<dbReference type="InterPro" id="IPR023546">
    <property type="entry name" value="MGMT"/>
</dbReference>
<dbReference type="HOGENOM" id="CLU_000445_52_2_7"/>
<keyword evidence="4 9" id="KW-0489">Methyltransferase</keyword>
<dbReference type="FunFam" id="1.10.10.10:FF:000214">
    <property type="entry name" value="Methylated-DNA--protein-cysteine methyltransferase"/>
    <property type="match status" value="1"/>
</dbReference>
<dbReference type="NCBIfam" id="TIGR00589">
    <property type="entry name" value="ogt"/>
    <property type="match status" value="1"/>
</dbReference>
<dbReference type="GO" id="GO:0032259">
    <property type="term" value="P:methylation"/>
    <property type="evidence" value="ECO:0007669"/>
    <property type="project" value="UniProtKB-KW"/>
</dbReference>
<dbReference type="GO" id="GO:0005737">
    <property type="term" value="C:cytoplasm"/>
    <property type="evidence" value="ECO:0007669"/>
    <property type="project" value="UniProtKB-SubCell"/>
</dbReference>
<comment type="miscellaneous">
    <text evidence="9">This enzyme catalyzes only one turnover and therefore is not strictly catalytic. According to one definition, an enzyme is a biocatalyst that acts repeatedly and over many reaction cycles.</text>
</comment>
<proteinExistence type="inferred from homology"/>
<evidence type="ECO:0000256" key="7">
    <source>
        <dbReference type="ARBA" id="ARBA00023204"/>
    </source>
</evidence>
<dbReference type="GO" id="GO:0003908">
    <property type="term" value="F:methylated-DNA-[protein]-cysteine S-methyltransferase activity"/>
    <property type="evidence" value="ECO:0007669"/>
    <property type="project" value="UniProtKB-UniRule"/>
</dbReference>
<dbReference type="EMBL" id="CM001368">
    <property type="protein sequence ID" value="EHJ47822.1"/>
    <property type="molecule type" value="Genomic_DNA"/>
</dbReference>
<dbReference type="GO" id="GO:0006307">
    <property type="term" value="P:DNA alkylation repair"/>
    <property type="evidence" value="ECO:0007669"/>
    <property type="project" value="UniProtKB-UniRule"/>
</dbReference>
<organism evidence="12 13">
    <name type="scientific">Solidesulfovibrio carbinoliphilus subsp. oakridgensis</name>
    <dbReference type="NCBI Taxonomy" id="694327"/>
    <lineage>
        <taxon>Bacteria</taxon>
        <taxon>Pseudomonadati</taxon>
        <taxon>Thermodesulfobacteriota</taxon>
        <taxon>Desulfovibrionia</taxon>
        <taxon>Desulfovibrionales</taxon>
        <taxon>Desulfovibrionaceae</taxon>
        <taxon>Solidesulfovibrio</taxon>
    </lineage>
</organism>
<feature type="domain" description="Methylated-DNA-[protein]-cysteine S-methyltransferase DNA binding" evidence="10">
    <location>
        <begin position="78"/>
        <end position="157"/>
    </location>
</feature>
<dbReference type="CDD" id="cd06445">
    <property type="entry name" value="ATase"/>
    <property type="match status" value="1"/>
</dbReference>
<dbReference type="SUPFAM" id="SSF53155">
    <property type="entry name" value="Methylated DNA-protein cysteine methyltransferase domain"/>
    <property type="match status" value="1"/>
</dbReference>
<dbReference type="RefSeq" id="WP_009181212.1">
    <property type="nucleotide sequence ID" value="NZ_CM001368.1"/>
</dbReference>
<dbReference type="Gene3D" id="1.10.10.10">
    <property type="entry name" value="Winged helix-like DNA-binding domain superfamily/Winged helix DNA-binding domain"/>
    <property type="match status" value="1"/>
</dbReference>
<dbReference type="STRING" id="694327.DFW101_1815"/>
<dbReference type="InterPro" id="IPR036217">
    <property type="entry name" value="MethylDNA_cys_MeTrfase_DNAb"/>
</dbReference>
<dbReference type="Pfam" id="PF02870">
    <property type="entry name" value="Methyltransf_1N"/>
    <property type="match status" value="1"/>
</dbReference>
<dbReference type="PANTHER" id="PTHR10815">
    <property type="entry name" value="METHYLATED-DNA--PROTEIN-CYSTEINE METHYLTRANSFERASE"/>
    <property type="match status" value="1"/>
</dbReference>
<evidence type="ECO:0000259" key="11">
    <source>
        <dbReference type="Pfam" id="PF02870"/>
    </source>
</evidence>
<comment type="catalytic activity">
    <reaction evidence="8 9">
        <text>a 6-O-methyl-2'-deoxyguanosine in DNA + L-cysteinyl-[protein] = S-methyl-L-cysteinyl-[protein] + a 2'-deoxyguanosine in DNA</text>
        <dbReference type="Rhea" id="RHEA:24000"/>
        <dbReference type="Rhea" id="RHEA-COMP:10131"/>
        <dbReference type="Rhea" id="RHEA-COMP:10132"/>
        <dbReference type="Rhea" id="RHEA-COMP:11367"/>
        <dbReference type="Rhea" id="RHEA-COMP:11368"/>
        <dbReference type="ChEBI" id="CHEBI:29950"/>
        <dbReference type="ChEBI" id="CHEBI:82612"/>
        <dbReference type="ChEBI" id="CHEBI:85445"/>
        <dbReference type="ChEBI" id="CHEBI:85448"/>
        <dbReference type="EC" id="2.1.1.63"/>
    </reaction>
</comment>
<comment type="subcellular location">
    <subcellularLocation>
        <location evidence="9">Cytoplasm</location>
    </subcellularLocation>
</comment>
<feature type="active site" description="Nucleophile; methyl group acceptor" evidence="9">
    <location>
        <position position="129"/>
    </location>
</feature>
<gene>
    <name evidence="12" type="ORF">DFW101_1815</name>
</gene>
<dbReference type="AlphaFoldDB" id="G7Q9Z2"/>
<dbReference type="EC" id="2.1.1.63" evidence="9"/>
<dbReference type="HAMAP" id="MF_00772">
    <property type="entry name" value="OGT"/>
    <property type="match status" value="1"/>
</dbReference>
<dbReference type="PROSITE" id="PS00374">
    <property type="entry name" value="MGMT"/>
    <property type="match status" value="1"/>
</dbReference>
<evidence type="ECO:0000313" key="12">
    <source>
        <dbReference type="EMBL" id="EHJ47822.1"/>
    </source>
</evidence>
<evidence type="ECO:0000256" key="3">
    <source>
        <dbReference type="ARBA" id="ARBA00022490"/>
    </source>
</evidence>
<keyword evidence="5 9" id="KW-0808">Transferase</keyword>
<dbReference type="InterPro" id="IPR036388">
    <property type="entry name" value="WH-like_DNA-bd_sf"/>
</dbReference>
<name>G7Q9Z2_9BACT</name>
<evidence type="ECO:0000259" key="10">
    <source>
        <dbReference type="Pfam" id="PF01035"/>
    </source>
</evidence>
<evidence type="ECO:0000313" key="13">
    <source>
        <dbReference type="Proteomes" id="UP000004662"/>
    </source>
</evidence>
<keyword evidence="6 9" id="KW-0227">DNA damage</keyword>
<evidence type="ECO:0000256" key="5">
    <source>
        <dbReference type="ARBA" id="ARBA00022679"/>
    </source>
</evidence>
<dbReference type="Proteomes" id="UP000004662">
    <property type="component" value="Chromosome"/>
</dbReference>
<evidence type="ECO:0000256" key="4">
    <source>
        <dbReference type="ARBA" id="ARBA00022603"/>
    </source>
</evidence>
<keyword evidence="13" id="KW-1185">Reference proteome</keyword>
<dbReference type="InterPro" id="IPR001497">
    <property type="entry name" value="MethylDNA_cys_MeTrfase_AS"/>
</dbReference>
<dbReference type="OrthoDB" id="9802228at2"/>
<dbReference type="PANTHER" id="PTHR10815:SF5">
    <property type="entry name" value="METHYLATED-DNA--PROTEIN-CYSTEINE METHYLTRANSFERASE"/>
    <property type="match status" value="1"/>
</dbReference>
<dbReference type="Gene3D" id="3.30.160.70">
    <property type="entry name" value="Methylated DNA-protein cysteine methyltransferase domain"/>
    <property type="match status" value="1"/>
</dbReference>
<comment type="similarity">
    <text evidence="2 9">Belongs to the MGMT family.</text>
</comment>
<evidence type="ECO:0000256" key="8">
    <source>
        <dbReference type="ARBA" id="ARBA00049348"/>
    </source>
</evidence>
<evidence type="ECO:0000256" key="2">
    <source>
        <dbReference type="ARBA" id="ARBA00008711"/>
    </source>
</evidence>
<evidence type="ECO:0000256" key="1">
    <source>
        <dbReference type="ARBA" id="ARBA00001286"/>
    </source>
</evidence>
<dbReference type="SUPFAM" id="SSF46767">
    <property type="entry name" value="Methylated DNA-protein cysteine methyltransferase, C-terminal domain"/>
    <property type="match status" value="1"/>
</dbReference>
<comment type="catalytic activity">
    <reaction evidence="1 9">
        <text>a 4-O-methyl-thymidine in DNA + L-cysteinyl-[protein] = a thymidine in DNA + S-methyl-L-cysteinyl-[protein]</text>
        <dbReference type="Rhea" id="RHEA:53428"/>
        <dbReference type="Rhea" id="RHEA-COMP:10131"/>
        <dbReference type="Rhea" id="RHEA-COMP:10132"/>
        <dbReference type="Rhea" id="RHEA-COMP:13555"/>
        <dbReference type="Rhea" id="RHEA-COMP:13556"/>
        <dbReference type="ChEBI" id="CHEBI:29950"/>
        <dbReference type="ChEBI" id="CHEBI:82612"/>
        <dbReference type="ChEBI" id="CHEBI:137386"/>
        <dbReference type="ChEBI" id="CHEBI:137387"/>
        <dbReference type="EC" id="2.1.1.63"/>
    </reaction>
</comment>
<dbReference type="InterPro" id="IPR008332">
    <property type="entry name" value="MethylG_MeTrfase_N"/>
</dbReference>
<evidence type="ECO:0000256" key="6">
    <source>
        <dbReference type="ARBA" id="ARBA00022763"/>
    </source>
</evidence>